<evidence type="ECO:0000259" key="2">
    <source>
        <dbReference type="PROSITE" id="PS50994"/>
    </source>
</evidence>
<accession>A0A1L3MKG4</accession>
<dbReference type="InterPro" id="IPR036397">
    <property type="entry name" value="RNaseH_sf"/>
</dbReference>
<organism evidence="3 4">
    <name type="scientific">Janibacter indicus</name>
    <dbReference type="NCBI Taxonomy" id="857417"/>
    <lineage>
        <taxon>Bacteria</taxon>
        <taxon>Bacillati</taxon>
        <taxon>Actinomycetota</taxon>
        <taxon>Actinomycetes</taxon>
        <taxon>Micrococcales</taxon>
        <taxon>Intrasporangiaceae</taxon>
        <taxon>Janibacter</taxon>
    </lineage>
</organism>
<sequence>MSARVALHDGATIQGEDGRPLLVVGVRPLSVRVETIHGEVLDIRFEDLEVAVGMLDGRVDAVAGPFRHKFESVREAARQLALDREEIVLTVETGFARGHRALAREGEPFWPFDPADGISLARKLSAMVEQLAAEDDQDRQARRDREAGRSTRPGRIGSPTANAIRNWHRDYFGEPGGLFELVDGRSRKGRSQFASLDEEIKDVCRQVVARFDGTESAKRQKDIYRQVLGKLTADGFVIEELPRDTLRRYIAHVVKPLGRTTRAHKTNKLRTTASYSSFATVGVGQVVAIDVTRADNFCFDPFTGSAVSVEVMTAIDLASRVIVGTRVFPRSPTGFEAGLLLVDILRPYSLAVDPARVDDWRWAGVPEHIGLFPHALAEAERIDGLADRPLVSEHGIPGVLPDAIRADRGSIFTGTHFRALCRQFGINLLLSRGAHPTDNAVMERFWETLQACFQAAPGYKGHNVSERGSKVGRITLDKAGQPVFHGGAPALTPRELERHIREWIATTYHRSPHSSLVLADKSITAEDARMRLTPLDVYDSLMAAQGRIHVLQRADLIYDAMPIRWGQIGANGVEFDDLYYDCRELDEFRNVRDWTFRSPDQAGHTGDQRHRAGPKAAPFYYDPRDVSAYWLRHPDSGGIIRVPWRREHELRAPMTEVTLRHAKGLMKRRGSYRDLSRDGIEEEVLTTLNATDGYDRLRGDPELADWHGNMLTAAAMRSGQSKHDHSEAASAAGGRTPSTGGTPRPRSRPMPPAKTAREPWETDAADWSDLEDQE</sequence>
<dbReference type="Proteomes" id="UP000182938">
    <property type="component" value="Chromosome"/>
</dbReference>
<feature type="domain" description="Integrase catalytic" evidence="2">
    <location>
        <begin position="278"/>
        <end position="501"/>
    </location>
</feature>
<dbReference type="SUPFAM" id="SSF53098">
    <property type="entry name" value="Ribonuclease H-like"/>
    <property type="match status" value="1"/>
</dbReference>
<dbReference type="KEGG" id="jte:ASJ30_15900"/>
<dbReference type="PROSITE" id="PS50994">
    <property type="entry name" value="INTEGRASE"/>
    <property type="match status" value="1"/>
</dbReference>
<dbReference type="InterPro" id="IPR001584">
    <property type="entry name" value="Integrase_cat-core"/>
</dbReference>
<evidence type="ECO:0000313" key="3">
    <source>
        <dbReference type="EMBL" id="APH02838.1"/>
    </source>
</evidence>
<feature type="compositionally biased region" description="Acidic residues" evidence="1">
    <location>
        <begin position="761"/>
        <end position="774"/>
    </location>
</feature>
<evidence type="ECO:0000256" key="1">
    <source>
        <dbReference type="SAM" id="MobiDB-lite"/>
    </source>
</evidence>
<feature type="compositionally biased region" description="Low complexity" evidence="1">
    <location>
        <begin position="728"/>
        <end position="744"/>
    </location>
</feature>
<name>A0A1L3MKG4_9MICO</name>
<dbReference type="InterPro" id="IPR012337">
    <property type="entry name" value="RNaseH-like_sf"/>
</dbReference>
<gene>
    <name evidence="3" type="ORF">ASJ30_15900</name>
</gene>
<evidence type="ECO:0000313" key="4">
    <source>
        <dbReference type="Proteomes" id="UP000182938"/>
    </source>
</evidence>
<dbReference type="EMBL" id="CP013290">
    <property type="protein sequence ID" value="APH02838.1"/>
    <property type="molecule type" value="Genomic_DNA"/>
</dbReference>
<feature type="compositionally biased region" description="Basic and acidic residues" evidence="1">
    <location>
        <begin position="138"/>
        <end position="149"/>
    </location>
</feature>
<feature type="region of interest" description="Disordered" evidence="1">
    <location>
        <begin position="131"/>
        <end position="161"/>
    </location>
</feature>
<dbReference type="GO" id="GO:0003676">
    <property type="term" value="F:nucleic acid binding"/>
    <property type="evidence" value="ECO:0007669"/>
    <property type="project" value="InterPro"/>
</dbReference>
<dbReference type="AlphaFoldDB" id="A0A1L3MKG4"/>
<dbReference type="Gene3D" id="3.30.420.10">
    <property type="entry name" value="Ribonuclease H-like superfamily/Ribonuclease H"/>
    <property type="match status" value="1"/>
</dbReference>
<protein>
    <recommendedName>
        <fullName evidence="2">Integrase catalytic domain-containing protein</fullName>
    </recommendedName>
</protein>
<dbReference type="GO" id="GO:0015074">
    <property type="term" value="P:DNA integration"/>
    <property type="evidence" value="ECO:0007669"/>
    <property type="project" value="InterPro"/>
</dbReference>
<proteinExistence type="predicted"/>
<reference evidence="3 4" key="1">
    <citation type="submission" date="2015-11" db="EMBL/GenBank/DDBJ databases">
        <authorList>
            <person name="Zhang Y."/>
            <person name="Guo Z."/>
        </authorList>
    </citation>
    <scope>NUCLEOTIDE SEQUENCE [LARGE SCALE GENOMIC DNA]</scope>
    <source>
        <strain evidence="3 4">YFY001</strain>
    </source>
</reference>
<feature type="region of interest" description="Disordered" evidence="1">
    <location>
        <begin position="716"/>
        <end position="774"/>
    </location>
</feature>
<keyword evidence="4" id="KW-1185">Reference proteome</keyword>
<dbReference type="RefSeq" id="WP_072625966.1">
    <property type="nucleotide sequence ID" value="NZ_CP013290.1"/>
</dbReference>